<protein>
    <submittedName>
        <fullName evidence="2">Transmembrane protein, putative</fullName>
    </submittedName>
</protein>
<name>W7XD76_TETTS</name>
<keyword evidence="1" id="KW-0472">Membrane</keyword>
<dbReference type="Proteomes" id="UP000009168">
    <property type="component" value="Unassembled WGS sequence"/>
</dbReference>
<gene>
    <name evidence="2" type="ORF">TTHERM_000238749</name>
</gene>
<dbReference type="AlphaFoldDB" id="W7XD76"/>
<keyword evidence="1" id="KW-1133">Transmembrane helix</keyword>
<dbReference type="GeneID" id="24437946"/>
<evidence type="ECO:0000313" key="2">
    <source>
        <dbReference type="EMBL" id="EWS71776.1"/>
    </source>
</evidence>
<keyword evidence="1 2" id="KW-0812">Transmembrane</keyword>
<dbReference type="InParanoid" id="W7XD76"/>
<feature type="transmembrane region" description="Helical" evidence="1">
    <location>
        <begin position="115"/>
        <end position="133"/>
    </location>
</feature>
<dbReference type="EMBL" id="GG662443">
    <property type="protein sequence ID" value="EWS71776.1"/>
    <property type="molecule type" value="Genomic_DNA"/>
</dbReference>
<keyword evidence="3" id="KW-1185">Reference proteome</keyword>
<evidence type="ECO:0000313" key="3">
    <source>
        <dbReference type="Proteomes" id="UP000009168"/>
    </source>
</evidence>
<proteinExistence type="predicted"/>
<dbReference type="RefSeq" id="XP_012655663.1">
    <property type="nucleotide sequence ID" value="XM_012800209.1"/>
</dbReference>
<accession>W7XD76</accession>
<organism evidence="2 3">
    <name type="scientific">Tetrahymena thermophila (strain SB210)</name>
    <dbReference type="NCBI Taxonomy" id="312017"/>
    <lineage>
        <taxon>Eukaryota</taxon>
        <taxon>Sar</taxon>
        <taxon>Alveolata</taxon>
        <taxon>Ciliophora</taxon>
        <taxon>Intramacronucleata</taxon>
        <taxon>Oligohymenophorea</taxon>
        <taxon>Hymenostomatida</taxon>
        <taxon>Tetrahymenina</taxon>
        <taxon>Tetrahymenidae</taxon>
        <taxon>Tetrahymena</taxon>
    </lineage>
</organism>
<dbReference type="KEGG" id="tet:TTHERM_000238749"/>
<feature type="transmembrane region" description="Helical" evidence="1">
    <location>
        <begin position="180"/>
        <end position="201"/>
    </location>
</feature>
<reference evidence="3" key="1">
    <citation type="journal article" date="2006" name="PLoS Biol.">
        <title>Macronuclear genome sequence of the ciliate Tetrahymena thermophila, a model eukaryote.</title>
        <authorList>
            <person name="Eisen J.A."/>
            <person name="Coyne R.S."/>
            <person name="Wu M."/>
            <person name="Wu D."/>
            <person name="Thiagarajan M."/>
            <person name="Wortman J.R."/>
            <person name="Badger J.H."/>
            <person name="Ren Q."/>
            <person name="Amedeo P."/>
            <person name="Jones K.M."/>
            <person name="Tallon L.J."/>
            <person name="Delcher A.L."/>
            <person name="Salzberg S.L."/>
            <person name="Silva J.C."/>
            <person name="Haas B.J."/>
            <person name="Majoros W.H."/>
            <person name="Farzad M."/>
            <person name="Carlton J.M."/>
            <person name="Smith R.K. Jr."/>
            <person name="Garg J."/>
            <person name="Pearlman R.E."/>
            <person name="Karrer K.M."/>
            <person name="Sun L."/>
            <person name="Manning G."/>
            <person name="Elde N.C."/>
            <person name="Turkewitz A.P."/>
            <person name="Asai D.J."/>
            <person name="Wilkes D.E."/>
            <person name="Wang Y."/>
            <person name="Cai H."/>
            <person name="Collins K."/>
            <person name="Stewart B.A."/>
            <person name="Lee S.R."/>
            <person name="Wilamowska K."/>
            <person name="Weinberg Z."/>
            <person name="Ruzzo W.L."/>
            <person name="Wloga D."/>
            <person name="Gaertig J."/>
            <person name="Frankel J."/>
            <person name="Tsao C.-C."/>
            <person name="Gorovsky M.A."/>
            <person name="Keeling P.J."/>
            <person name="Waller R.F."/>
            <person name="Patron N.J."/>
            <person name="Cherry J.M."/>
            <person name="Stover N.A."/>
            <person name="Krieger C.J."/>
            <person name="del Toro C."/>
            <person name="Ryder H.F."/>
            <person name="Williamson S.C."/>
            <person name="Barbeau R.A."/>
            <person name="Hamilton E.P."/>
            <person name="Orias E."/>
        </authorList>
    </citation>
    <scope>NUCLEOTIDE SEQUENCE [LARGE SCALE GENOMIC DNA]</scope>
    <source>
        <strain evidence="3">SB210</strain>
    </source>
</reference>
<sequence>MEVSTANVVIQVILIMVNKVLLYLYNVQPNAQIINFLIYVQIIARKLQTLKILLIQVVGNNVFVHLLPNIETLITTPVLLNVHNIYHLIPIAKIVQIIVLNLRMLLFLTAQGIDVFVVTHFIHILALMVKVAFHNAMVIQVLVQITVSQTAPQAFKVLLIQFFKVINANVDLLRHTQIQISLNVLLLVVLINKQIMEFVYVQDRMYIRAQMDNPAQVTVLTTQIQTQAQKNVLVIAQFFKILQIQLKLIHSVFALLINNIQKVIFLSVNHNVISNSFYILILNNFIVYKIVHRVFLDQSIQVSIIKDANALLKLLQQVLI</sequence>
<evidence type="ECO:0000256" key="1">
    <source>
        <dbReference type="SAM" id="Phobius"/>
    </source>
</evidence>